<evidence type="ECO:0000256" key="6">
    <source>
        <dbReference type="SAM" id="Phobius"/>
    </source>
</evidence>
<comment type="caution">
    <text evidence="9">The sequence shown here is derived from an EMBL/GenBank/DDBJ whole genome shotgun (WGS) entry which is preliminary data.</text>
</comment>
<keyword evidence="4 6" id="KW-1133">Transmembrane helix</keyword>
<evidence type="ECO:0000259" key="8">
    <source>
        <dbReference type="Pfam" id="PF12704"/>
    </source>
</evidence>
<dbReference type="Pfam" id="PF02687">
    <property type="entry name" value="FtsX"/>
    <property type="match status" value="2"/>
</dbReference>
<keyword evidence="5 6" id="KW-0472">Membrane</keyword>
<feature type="transmembrane region" description="Helical" evidence="6">
    <location>
        <begin position="775"/>
        <end position="798"/>
    </location>
</feature>
<dbReference type="InterPro" id="IPR025857">
    <property type="entry name" value="MacB_PCD"/>
</dbReference>
<dbReference type="PANTHER" id="PTHR30572">
    <property type="entry name" value="MEMBRANE COMPONENT OF TRANSPORTER-RELATED"/>
    <property type="match status" value="1"/>
</dbReference>
<dbReference type="Proteomes" id="UP001172083">
    <property type="component" value="Unassembled WGS sequence"/>
</dbReference>
<feature type="domain" description="ABC3 transporter permease C-terminal" evidence="7">
    <location>
        <begin position="693"/>
        <end position="800"/>
    </location>
</feature>
<evidence type="ECO:0000256" key="4">
    <source>
        <dbReference type="ARBA" id="ARBA00022989"/>
    </source>
</evidence>
<evidence type="ECO:0000256" key="3">
    <source>
        <dbReference type="ARBA" id="ARBA00022692"/>
    </source>
</evidence>
<name>A0ABT8L206_9BACT</name>
<dbReference type="PROSITE" id="PS51257">
    <property type="entry name" value="PROKAR_LIPOPROTEIN"/>
    <property type="match status" value="1"/>
</dbReference>
<feature type="transmembrane region" description="Helical" evidence="6">
    <location>
        <begin position="296"/>
        <end position="320"/>
    </location>
</feature>
<sequence length="812" mass="91426">MIRNYIKISIRNIQRNKLFTIINIFGLSVGVACCLLLALYIQEELSYDKHFNKAEDIYRVTSFMKNDTGKEFRLASCSGPLAWGVKNRIPEIGVVTRIFTPPGAEQSLIKFKDNKFYETNGYMVDSTFFKVFDYQLTEGNVRYALKESNAVVISQALKSKLFGAEEALGKIIEIETGRSPMPYKVTGVIKGSNKKSHLKINFLLSMHGDGWGRPVDNTLTNWVGNNLFFAYLRLMPGSDVDGVERQINEILLENGAQEMKVLGLHKKHRLQRLADIHLRSDFDFIDLGVNGNIGNIYMLSTIAIFILVIACINFMNLATANANKRSNEVGIRKVMGAERKGLIGQFLGESVILVLIAIIFSVLWVELLLPLFNTLTQRSLSFGGANLPFFLTILLITTFVTGILSGSYPAFYLSSFQPASVLKAGRKLTRSNDFFRKHLVIFQFVISITLVGMVVLINQQLSYLENKDLGFNAKSKVVIPLRNSEARQNYKILVESIREKSFVTNACGVDAIPGSTILDDMILYPKGSNSENGVLTKYNYIDHGFLKMMDMDLIAGRRFTDNRKVESQSKIIINRKAVESLGFNLENVVGQIVNFNWEDSVFKQEIIGVIENFHHLSLHEDIMPLALGVLPQATYNAIIIEAGSARTSEIVASLQDTWQATNSQTPFEYWFLDDHIQKQYDEDRSTSAIITYFTVLAILISCLGLYGLSLYSAEQRVKEIGIRKIMGATSTQILRLLSRDFGKLTLIAFILSIPVSYFAMRKWLENFSYRIDISFWVFALAGLMALIITQITVSFHAVRASMANPVDSLRNE</sequence>
<feature type="transmembrane region" description="Helical" evidence="6">
    <location>
        <begin position="689"/>
        <end position="708"/>
    </location>
</feature>
<dbReference type="PANTHER" id="PTHR30572:SF18">
    <property type="entry name" value="ABC-TYPE MACROLIDE FAMILY EXPORT SYSTEM PERMEASE COMPONENT 2"/>
    <property type="match status" value="1"/>
</dbReference>
<comment type="subcellular location">
    <subcellularLocation>
        <location evidence="1">Cell membrane</location>
        <topology evidence="1">Multi-pass membrane protein</topology>
    </subcellularLocation>
</comment>
<evidence type="ECO:0000256" key="1">
    <source>
        <dbReference type="ARBA" id="ARBA00004651"/>
    </source>
</evidence>
<feature type="transmembrane region" description="Helical" evidence="6">
    <location>
        <begin position="741"/>
        <end position="760"/>
    </location>
</feature>
<dbReference type="InterPro" id="IPR003838">
    <property type="entry name" value="ABC3_permease_C"/>
</dbReference>
<feature type="domain" description="MacB-like periplasmic core" evidence="8">
    <location>
        <begin position="20"/>
        <end position="249"/>
    </location>
</feature>
<feature type="transmembrane region" description="Helical" evidence="6">
    <location>
        <begin position="389"/>
        <end position="413"/>
    </location>
</feature>
<keyword evidence="2" id="KW-1003">Cell membrane</keyword>
<keyword evidence="10" id="KW-1185">Reference proteome</keyword>
<dbReference type="InterPro" id="IPR050250">
    <property type="entry name" value="Macrolide_Exporter_MacB"/>
</dbReference>
<protein>
    <submittedName>
        <fullName evidence="9">ABC transporter permease</fullName>
    </submittedName>
</protein>
<evidence type="ECO:0000256" key="2">
    <source>
        <dbReference type="ARBA" id="ARBA00022475"/>
    </source>
</evidence>
<feature type="transmembrane region" description="Helical" evidence="6">
    <location>
        <begin position="341"/>
        <end position="369"/>
    </location>
</feature>
<dbReference type="RefSeq" id="WP_346756397.1">
    <property type="nucleotide sequence ID" value="NZ_JAUJEB010000001.1"/>
</dbReference>
<dbReference type="Pfam" id="PF12704">
    <property type="entry name" value="MacB_PCD"/>
    <property type="match status" value="1"/>
</dbReference>
<reference evidence="9" key="1">
    <citation type="submission" date="2023-06" db="EMBL/GenBank/DDBJ databases">
        <title>Genomic of Agaribacillus aureum.</title>
        <authorList>
            <person name="Wang G."/>
        </authorList>
    </citation>
    <scope>NUCLEOTIDE SEQUENCE</scope>
    <source>
        <strain evidence="9">BMA12</strain>
    </source>
</reference>
<evidence type="ECO:0000313" key="9">
    <source>
        <dbReference type="EMBL" id="MDN5211061.1"/>
    </source>
</evidence>
<dbReference type="EMBL" id="JAUJEB010000001">
    <property type="protein sequence ID" value="MDN5211061.1"/>
    <property type="molecule type" value="Genomic_DNA"/>
</dbReference>
<keyword evidence="3 6" id="KW-0812">Transmembrane</keyword>
<organism evidence="9 10">
    <name type="scientific">Agaribacillus aureus</name>
    <dbReference type="NCBI Taxonomy" id="3051825"/>
    <lineage>
        <taxon>Bacteria</taxon>
        <taxon>Pseudomonadati</taxon>
        <taxon>Bacteroidota</taxon>
        <taxon>Cytophagia</taxon>
        <taxon>Cytophagales</taxon>
        <taxon>Splendidivirgaceae</taxon>
        <taxon>Agaribacillus</taxon>
    </lineage>
</organism>
<evidence type="ECO:0000313" key="10">
    <source>
        <dbReference type="Proteomes" id="UP001172083"/>
    </source>
</evidence>
<accession>A0ABT8L206</accession>
<feature type="transmembrane region" description="Helical" evidence="6">
    <location>
        <begin position="434"/>
        <end position="457"/>
    </location>
</feature>
<evidence type="ECO:0000256" key="5">
    <source>
        <dbReference type="ARBA" id="ARBA00023136"/>
    </source>
</evidence>
<feature type="domain" description="ABC3 transporter permease C-terminal" evidence="7">
    <location>
        <begin position="301"/>
        <end position="417"/>
    </location>
</feature>
<proteinExistence type="predicted"/>
<gene>
    <name evidence="9" type="ORF">QQ020_03340</name>
</gene>
<feature type="transmembrane region" description="Helical" evidence="6">
    <location>
        <begin position="21"/>
        <end position="41"/>
    </location>
</feature>
<evidence type="ECO:0000259" key="7">
    <source>
        <dbReference type="Pfam" id="PF02687"/>
    </source>
</evidence>